<evidence type="ECO:0000313" key="12">
    <source>
        <dbReference type="EMBL" id="CAL4043156.1"/>
    </source>
</evidence>
<keyword evidence="10 11" id="KW-0961">Cell wall biogenesis/degradation</keyword>
<keyword evidence="10" id="KW-0997">Cell inner membrane</keyword>
<dbReference type="PANTHER" id="PTHR47019:SF1">
    <property type="entry name" value="LIPID II FLIPPASE MURJ"/>
    <property type="match status" value="1"/>
</dbReference>
<dbReference type="GO" id="GO:0034204">
    <property type="term" value="P:lipid translocation"/>
    <property type="evidence" value="ECO:0007669"/>
    <property type="project" value="TreeGrafter"/>
</dbReference>
<keyword evidence="2 10" id="KW-1003">Cell membrane</keyword>
<dbReference type="GO" id="GO:0015648">
    <property type="term" value="F:lipid-linked peptidoglycan transporter activity"/>
    <property type="evidence" value="ECO:0007669"/>
    <property type="project" value="UniProtKB-UniRule"/>
</dbReference>
<feature type="transmembrane region" description="Helical" evidence="10">
    <location>
        <begin position="157"/>
        <end position="178"/>
    </location>
</feature>
<evidence type="ECO:0000256" key="1">
    <source>
        <dbReference type="ARBA" id="ARBA00004651"/>
    </source>
</evidence>
<evidence type="ECO:0000256" key="10">
    <source>
        <dbReference type="HAMAP-Rule" id="MF_02078"/>
    </source>
</evidence>
<dbReference type="AlphaFoldDB" id="A0AAT9IGN9"/>
<evidence type="ECO:0000256" key="2">
    <source>
        <dbReference type="ARBA" id="ARBA00022475"/>
    </source>
</evidence>
<evidence type="ECO:0000256" key="4">
    <source>
        <dbReference type="ARBA" id="ARBA00022960"/>
    </source>
</evidence>
<feature type="transmembrane region" description="Helical" evidence="10">
    <location>
        <begin position="26"/>
        <end position="45"/>
    </location>
</feature>
<gene>
    <name evidence="10 12" type="primary">murJ</name>
    <name evidence="12" type="ORF">BUANCORI2928_264</name>
</gene>
<feature type="transmembrane region" description="Helical" evidence="10">
    <location>
        <begin position="82"/>
        <end position="104"/>
    </location>
</feature>
<comment type="subcellular location">
    <subcellularLocation>
        <location evidence="10">Cell inner membrane</location>
        <topology evidence="10">Multi-pass membrane protein</topology>
    </subcellularLocation>
    <subcellularLocation>
        <location evidence="1">Cell membrane</location>
        <topology evidence="1">Multi-pass membrane protein</topology>
    </subcellularLocation>
</comment>
<feature type="transmembrane region" description="Helical" evidence="10">
    <location>
        <begin position="357"/>
        <end position="377"/>
    </location>
</feature>
<feature type="transmembrane region" description="Helical" evidence="10">
    <location>
        <begin position="441"/>
        <end position="462"/>
    </location>
</feature>
<feature type="transmembrane region" description="Helical" evidence="10">
    <location>
        <begin position="313"/>
        <end position="337"/>
    </location>
</feature>
<dbReference type="GO" id="GO:0008360">
    <property type="term" value="P:regulation of cell shape"/>
    <property type="evidence" value="ECO:0007669"/>
    <property type="project" value="UniProtKB-UniRule"/>
</dbReference>
<feature type="transmembrane region" description="Helical" evidence="10">
    <location>
        <begin position="386"/>
        <end position="404"/>
    </location>
</feature>
<keyword evidence="4 10" id="KW-0133">Cell shape</keyword>
<dbReference type="PANTHER" id="PTHR47019">
    <property type="entry name" value="LIPID II FLIPPASE MURJ"/>
    <property type="match status" value="1"/>
</dbReference>
<dbReference type="RefSeq" id="WP_367680812.1">
    <property type="nucleotide sequence ID" value="NZ_OZ060371.1"/>
</dbReference>
<organism evidence="12">
    <name type="scientific">Buchnera aphidicola</name>
    <name type="common">Anoecia corni</name>
    <dbReference type="NCBI Taxonomy" id="2994477"/>
    <lineage>
        <taxon>Bacteria</taxon>
        <taxon>Pseudomonadati</taxon>
        <taxon>Pseudomonadota</taxon>
        <taxon>Gammaproteobacteria</taxon>
        <taxon>Enterobacterales</taxon>
        <taxon>Erwiniaceae</taxon>
        <taxon>Buchnera</taxon>
    </lineage>
</organism>
<feature type="transmembrane region" description="Helical" evidence="10">
    <location>
        <begin position="410"/>
        <end position="429"/>
    </location>
</feature>
<dbReference type="HAMAP" id="MF_02078">
    <property type="entry name" value="MurJ_MviN"/>
    <property type="match status" value="1"/>
</dbReference>
<comment type="similarity">
    <text evidence="9 10 11">Belongs to the MurJ/MviN family.</text>
</comment>
<feature type="transmembrane region" description="Helical" evidence="10">
    <location>
        <begin position="474"/>
        <end position="499"/>
    </location>
</feature>
<evidence type="ECO:0000256" key="6">
    <source>
        <dbReference type="ARBA" id="ARBA00022989"/>
    </source>
</evidence>
<dbReference type="InterPro" id="IPR004268">
    <property type="entry name" value="MurJ"/>
</dbReference>
<keyword evidence="5 10" id="KW-0573">Peptidoglycan synthesis</keyword>
<comment type="pathway">
    <text evidence="10">Cell wall biogenesis; peptidoglycan biosynthesis.</text>
</comment>
<evidence type="ECO:0000256" key="9">
    <source>
        <dbReference type="ARBA" id="ARBA00061532"/>
    </source>
</evidence>
<evidence type="ECO:0000256" key="8">
    <source>
        <dbReference type="ARBA" id="ARBA00060041"/>
    </source>
</evidence>
<feature type="transmembrane region" description="Helical" evidence="10">
    <location>
        <begin position="184"/>
        <end position="203"/>
    </location>
</feature>
<name>A0AAT9IGN9_9GAMM</name>
<keyword evidence="6 10" id="KW-1133">Transmembrane helix</keyword>
<feature type="transmembrane region" description="Helical" evidence="10">
    <location>
        <begin position="274"/>
        <end position="292"/>
    </location>
</feature>
<feature type="transmembrane region" description="Helical" evidence="10">
    <location>
        <begin position="124"/>
        <end position="145"/>
    </location>
</feature>
<evidence type="ECO:0000256" key="5">
    <source>
        <dbReference type="ARBA" id="ARBA00022984"/>
    </source>
</evidence>
<evidence type="ECO:0000256" key="3">
    <source>
        <dbReference type="ARBA" id="ARBA00022692"/>
    </source>
</evidence>
<protein>
    <recommendedName>
        <fullName evidence="10">Probable lipid II flippase MurJ</fullName>
    </recommendedName>
</protein>
<keyword evidence="7 10" id="KW-0472">Membrane</keyword>
<sequence>MNLFKPFFINSTVILFSRILSFIRDMLIATTFGAIIETDAFFVAFKIPNILRKIFAEGAFSQTFIPMLTEYKNKKKFKKTRFFISYISGMLSLILILIIIVGMIFSPEIIFMTSPKFYSDSELFHTTVILLRIMFPYVFFVSLACMASSILNVWNYFFLPAISPMFLNFSIIFFVVFLHSYFKKNIFCLAWGVLVGGIIQFLYQLPKIQQIHMLPYPVINIKNKRLTKMLKGIIPAVFGVAFSQLSTIINIFFSSILDAGSISWIYYADRLLEFPTSILGISLGTILLPVLTKNVVKNNFLDYKKNLDWGLKLSFMLGLPSSLLIYFLAKPLVISLFQYGNFNDFDTFMTKNTVESYSIGIIGLILVKILSSSFFALKDFTTPMKCSLLTIIINTVINIFFIYIFKHVGLAISVSISTWINAFLLYKSLRSFQKISFTSEWLQFLLKLFISLIVMNYVITIILHNICDWRYGSIIFRILRITGTILISWATYLITFNILNYCTFYSKSCFNIKKN</sequence>
<dbReference type="InterPro" id="IPR051050">
    <property type="entry name" value="Lipid_II_flippase_MurJ/MviN"/>
</dbReference>
<accession>A0AAT9IGN9</accession>
<proteinExistence type="inferred from homology"/>
<dbReference type="PIRSF" id="PIRSF002869">
    <property type="entry name" value="MviN"/>
    <property type="match status" value="1"/>
</dbReference>
<dbReference type="CDD" id="cd13123">
    <property type="entry name" value="MATE_MurJ_like"/>
    <property type="match status" value="1"/>
</dbReference>
<dbReference type="GO" id="GO:0009252">
    <property type="term" value="P:peptidoglycan biosynthetic process"/>
    <property type="evidence" value="ECO:0007669"/>
    <property type="project" value="UniProtKB-UniRule"/>
</dbReference>
<dbReference type="GO" id="GO:0005886">
    <property type="term" value="C:plasma membrane"/>
    <property type="evidence" value="ECO:0007669"/>
    <property type="project" value="UniProtKB-SubCell"/>
</dbReference>
<keyword evidence="3 10" id="KW-0812">Transmembrane</keyword>
<dbReference type="PRINTS" id="PR01806">
    <property type="entry name" value="VIRFACTRMVIN"/>
</dbReference>
<dbReference type="GO" id="GO:0071555">
    <property type="term" value="P:cell wall organization"/>
    <property type="evidence" value="ECO:0007669"/>
    <property type="project" value="UniProtKB-UniRule"/>
</dbReference>
<comment type="function">
    <text evidence="8 10 11">Involved in peptidoglycan biosynthesis. Transports lipid-linked peptidoglycan precursors from the inner to the outer leaflet of the cytoplasmic membrane.</text>
</comment>
<dbReference type="NCBIfam" id="TIGR01695">
    <property type="entry name" value="murJ_mviN"/>
    <property type="match status" value="1"/>
</dbReference>
<feature type="transmembrane region" description="Helical" evidence="10">
    <location>
        <begin position="232"/>
        <end position="254"/>
    </location>
</feature>
<evidence type="ECO:0000256" key="11">
    <source>
        <dbReference type="PIRNR" id="PIRNR002869"/>
    </source>
</evidence>
<dbReference type="Pfam" id="PF03023">
    <property type="entry name" value="MurJ"/>
    <property type="match status" value="1"/>
</dbReference>
<evidence type="ECO:0000256" key="7">
    <source>
        <dbReference type="ARBA" id="ARBA00023136"/>
    </source>
</evidence>
<keyword evidence="10 11" id="KW-0813">Transport</keyword>
<reference evidence="12" key="1">
    <citation type="submission" date="2024-06" db="EMBL/GenBank/DDBJ databases">
        <authorList>
            <person name="Manzano-Marin A."/>
            <person name="Manzano-Marin A."/>
            <person name="Alejandro Manzano Marin A."/>
        </authorList>
    </citation>
    <scope>NUCLEOTIDE SEQUENCE</scope>
    <source>
        <strain evidence="12">Ancorni-2928</strain>
    </source>
</reference>
<dbReference type="EMBL" id="OZ060371">
    <property type="protein sequence ID" value="CAL4043156.1"/>
    <property type="molecule type" value="Genomic_DNA"/>
</dbReference>